<keyword evidence="6" id="KW-0472">Membrane</keyword>
<dbReference type="Pfam" id="PF00082">
    <property type="entry name" value="Peptidase_S8"/>
    <property type="match status" value="1"/>
</dbReference>
<dbReference type="PANTHER" id="PTHR43399">
    <property type="entry name" value="SUBTILISIN-RELATED"/>
    <property type="match status" value="1"/>
</dbReference>
<proteinExistence type="inferred from homology"/>
<evidence type="ECO:0000313" key="8">
    <source>
        <dbReference type="EMBL" id="MBC3898666.1"/>
    </source>
</evidence>
<keyword evidence="4 5" id="KW-0720">Serine protease</keyword>
<reference evidence="8 9" key="1">
    <citation type="journal article" date="2020" name="mSystems">
        <title>Defining Genomic and Predicted Metabolic Features of the Acetobacterium Genus.</title>
        <authorList>
            <person name="Ross D.E."/>
            <person name="Marshall C.W."/>
            <person name="Gulliver D."/>
            <person name="May H.D."/>
            <person name="Norman R.S."/>
        </authorList>
    </citation>
    <scope>NUCLEOTIDE SEQUENCE [LARGE SCALE GENOMIC DNA]</scope>
    <source>
        <strain evidence="8 9">DSM 4132</strain>
    </source>
</reference>
<dbReference type="InterPro" id="IPR000209">
    <property type="entry name" value="Peptidase_S8/S53_dom"/>
</dbReference>
<dbReference type="InterPro" id="IPR051048">
    <property type="entry name" value="Peptidase_S8/S53_subtilisin"/>
</dbReference>
<feature type="active site" description="Charge relay system" evidence="5">
    <location>
        <position position="100"/>
    </location>
</feature>
<keyword evidence="3 5" id="KW-0378">Hydrolase</keyword>
<dbReference type="InterPro" id="IPR022398">
    <property type="entry name" value="Peptidase_S8_His-AS"/>
</dbReference>
<dbReference type="PROSITE" id="PS51892">
    <property type="entry name" value="SUBTILASE"/>
    <property type="match status" value="1"/>
</dbReference>
<feature type="active site" description="Charge relay system" evidence="5">
    <location>
        <position position="133"/>
    </location>
</feature>
<name>A0ABR6YU22_9FIRM</name>
<dbReference type="InterPro" id="IPR036852">
    <property type="entry name" value="Peptidase_S8/S53_dom_sf"/>
</dbReference>
<dbReference type="EMBL" id="WJBE01000002">
    <property type="protein sequence ID" value="MBC3898666.1"/>
    <property type="molecule type" value="Genomic_DNA"/>
</dbReference>
<evidence type="ECO:0000256" key="6">
    <source>
        <dbReference type="SAM" id="Phobius"/>
    </source>
</evidence>
<evidence type="ECO:0000256" key="5">
    <source>
        <dbReference type="PROSITE-ProRule" id="PRU01240"/>
    </source>
</evidence>
<keyword evidence="6" id="KW-1133">Transmembrane helix</keyword>
<dbReference type="InterPro" id="IPR015500">
    <property type="entry name" value="Peptidase_S8_subtilisin-rel"/>
</dbReference>
<dbReference type="Gene3D" id="3.40.50.200">
    <property type="entry name" value="Peptidase S8/S53 domain"/>
    <property type="match status" value="1"/>
</dbReference>
<keyword evidence="6" id="KW-0812">Transmembrane</keyword>
<keyword evidence="9" id="KW-1185">Reference proteome</keyword>
<evidence type="ECO:0000313" key="9">
    <source>
        <dbReference type="Proteomes" id="UP000622405"/>
    </source>
</evidence>
<sequence>MAASCKIVSILKTLKATWQSVAFLNLGEIEMKTVKKLVSVLFSGVFMMSVLPTGFVSAANHENYPNDPYLGTSWQYAKVGIDTTWNAVDTENEIVVAVLDTGLDVNLTDLAGRITNGYDFLRNTSDLIDTQGHGTMVSSSIAAVANNGIGIAGAAGLANVKIAPYRIGDTTLDNNAIYAAIIDAANREEVRIINLSIGSYEYNASHAAAIAYAISKGKLIIAAAGNHGEEIAGGDPYYYPASYPGVISVGSMGLSGEIASFSQSNDAIDFYAPGESLMVLRPDNGYGWEDGTSISAAIVSGICASLLAQDPALTADEVASLLTETALGFGETGAALVQADSALAELKSRSAWAYVHQHTSLAINLWQLR</sequence>
<comment type="similarity">
    <text evidence="1 5">Belongs to the peptidase S8 family.</text>
</comment>
<dbReference type="PRINTS" id="PR00723">
    <property type="entry name" value="SUBTILISIN"/>
</dbReference>
<evidence type="ECO:0000256" key="2">
    <source>
        <dbReference type="ARBA" id="ARBA00022670"/>
    </source>
</evidence>
<dbReference type="SUPFAM" id="SSF52743">
    <property type="entry name" value="Subtilisin-like"/>
    <property type="match status" value="1"/>
</dbReference>
<evidence type="ECO:0000259" key="7">
    <source>
        <dbReference type="Pfam" id="PF00082"/>
    </source>
</evidence>
<evidence type="ECO:0000256" key="4">
    <source>
        <dbReference type="ARBA" id="ARBA00022825"/>
    </source>
</evidence>
<dbReference type="PROSITE" id="PS00136">
    <property type="entry name" value="SUBTILASE_ASP"/>
    <property type="match status" value="1"/>
</dbReference>
<evidence type="ECO:0000256" key="1">
    <source>
        <dbReference type="ARBA" id="ARBA00011073"/>
    </source>
</evidence>
<dbReference type="PROSITE" id="PS00137">
    <property type="entry name" value="SUBTILASE_HIS"/>
    <property type="match status" value="1"/>
</dbReference>
<accession>A0ABR6YU22</accession>
<feature type="transmembrane region" description="Helical" evidence="6">
    <location>
        <begin position="37"/>
        <end position="59"/>
    </location>
</feature>
<comment type="caution">
    <text evidence="8">The sequence shown here is derived from an EMBL/GenBank/DDBJ whole genome shotgun (WGS) entry which is preliminary data.</text>
</comment>
<feature type="active site" description="Charge relay system" evidence="5">
    <location>
        <position position="293"/>
    </location>
</feature>
<dbReference type="PANTHER" id="PTHR43399:SF4">
    <property type="entry name" value="CELL WALL-ASSOCIATED PROTEASE"/>
    <property type="match status" value="1"/>
</dbReference>
<protein>
    <submittedName>
        <fullName evidence="8">S8 family serine peptidase</fullName>
    </submittedName>
</protein>
<dbReference type="InterPro" id="IPR023827">
    <property type="entry name" value="Peptidase_S8_Asp-AS"/>
</dbReference>
<feature type="domain" description="Peptidase S8/S53" evidence="7">
    <location>
        <begin position="92"/>
        <end position="327"/>
    </location>
</feature>
<organism evidence="8 9">
    <name type="scientific">Acetobacterium malicum</name>
    <dbReference type="NCBI Taxonomy" id="52692"/>
    <lineage>
        <taxon>Bacteria</taxon>
        <taxon>Bacillati</taxon>
        <taxon>Bacillota</taxon>
        <taxon>Clostridia</taxon>
        <taxon>Eubacteriales</taxon>
        <taxon>Eubacteriaceae</taxon>
        <taxon>Acetobacterium</taxon>
    </lineage>
</organism>
<evidence type="ECO:0000256" key="3">
    <source>
        <dbReference type="ARBA" id="ARBA00022801"/>
    </source>
</evidence>
<gene>
    <name evidence="8" type="ORF">GH811_03440</name>
</gene>
<dbReference type="Proteomes" id="UP000622405">
    <property type="component" value="Unassembled WGS sequence"/>
</dbReference>
<keyword evidence="2 5" id="KW-0645">Protease</keyword>